<name>S8ESY1_FOMSC</name>
<protein>
    <recommendedName>
        <fullName evidence="3">Reverse transcriptase domain-containing protein</fullName>
    </recommendedName>
</protein>
<reference evidence="1 2" key="1">
    <citation type="journal article" date="2012" name="Science">
        <title>The Paleozoic origin of enzymatic lignin decomposition reconstructed from 31 fungal genomes.</title>
        <authorList>
            <person name="Floudas D."/>
            <person name="Binder M."/>
            <person name="Riley R."/>
            <person name="Barry K."/>
            <person name="Blanchette R.A."/>
            <person name="Henrissat B."/>
            <person name="Martinez A.T."/>
            <person name="Otillar R."/>
            <person name="Spatafora J.W."/>
            <person name="Yadav J.S."/>
            <person name="Aerts A."/>
            <person name="Benoit I."/>
            <person name="Boyd A."/>
            <person name="Carlson A."/>
            <person name="Copeland A."/>
            <person name="Coutinho P.M."/>
            <person name="de Vries R.P."/>
            <person name="Ferreira P."/>
            <person name="Findley K."/>
            <person name="Foster B."/>
            <person name="Gaskell J."/>
            <person name="Glotzer D."/>
            <person name="Gorecki P."/>
            <person name="Heitman J."/>
            <person name="Hesse C."/>
            <person name="Hori C."/>
            <person name="Igarashi K."/>
            <person name="Jurgens J.A."/>
            <person name="Kallen N."/>
            <person name="Kersten P."/>
            <person name="Kohler A."/>
            <person name="Kuees U."/>
            <person name="Kumar T.K.A."/>
            <person name="Kuo A."/>
            <person name="LaButti K."/>
            <person name="Larrondo L.F."/>
            <person name="Lindquist E."/>
            <person name="Ling A."/>
            <person name="Lombard V."/>
            <person name="Lucas S."/>
            <person name="Lundell T."/>
            <person name="Martin R."/>
            <person name="McLaughlin D.J."/>
            <person name="Morgenstern I."/>
            <person name="Morin E."/>
            <person name="Murat C."/>
            <person name="Nagy L.G."/>
            <person name="Nolan M."/>
            <person name="Ohm R.A."/>
            <person name="Patyshakuliyeva A."/>
            <person name="Rokas A."/>
            <person name="Ruiz-Duenas F.J."/>
            <person name="Sabat G."/>
            <person name="Salamov A."/>
            <person name="Samejima M."/>
            <person name="Schmutz J."/>
            <person name="Slot J.C."/>
            <person name="St John F."/>
            <person name="Stenlid J."/>
            <person name="Sun H."/>
            <person name="Sun S."/>
            <person name="Syed K."/>
            <person name="Tsang A."/>
            <person name="Wiebenga A."/>
            <person name="Young D."/>
            <person name="Pisabarro A."/>
            <person name="Eastwood D.C."/>
            <person name="Martin F."/>
            <person name="Cullen D."/>
            <person name="Grigoriev I.V."/>
            <person name="Hibbett D.S."/>
        </authorList>
    </citation>
    <scope>NUCLEOTIDE SEQUENCE</scope>
    <source>
        <strain evidence="2">FP-58527</strain>
    </source>
</reference>
<sequence length="257" mass="29017">MLRQSALKGFNIPGAAERLVTALFADDTSAFLSKRDSWTGLWTILNTWCRASRAHFNDEKTEVIPVGTPAYRRRVLETRRLEPDDARDEMIPPNVHIAADGTPTRILGAWIGNEIEEMAIWTPTLEKVQLFLNRWKRCRPTMLGKRHIVQMGPGGITQFLASVQDMPPRAEKQLKKMIREFIWDSPTPPPVNMDTLCLPLAEGGINLLDIEARNQAIQVMWLKRYLDLGPKRPTGEGKRMPASGCVPICSTPHNEPD</sequence>
<dbReference type="EMBL" id="KE504336">
    <property type="protein sequence ID" value="EPS92835.1"/>
    <property type="molecule type" value="Genomic_DNA"/>
</dbReference>
<accession>S8ESY1</accession>
<proteinExistence type="predicted"/>
<dbReference type="Proteomes" id="UP000015241">
    <property type="component" value="Unassembled WGS sequence"/>
</dbReference>
<dbReference type="InParanoid" id="S8ESY1"/>
<keyword evidence="2" id="KW-1185">Reference proteome</keyword>
<dbReference type="eggNOG" id="ENOG502SCY7">
    <property type="taxonomic scope" value="Eukaryota"/>
</dbReference>
<dbReference type="AlphaFoldDB" id="S8ESY1"/>
<dbReference type="OrthoDB" id="2205812at2759"/>
<gene>
    <name evidence="1" type="ORF">FOMPIDRAFT_1137242</name>
</gene>
<evidence type="ECO:0000313" key="2">
    <source>
        <dbReference type="Proteomes" id="UP000015241"/>
    </source>
</evidence>
<evidence type="ECO:0008006" key="3">
    <source>
        <dbReference type="Google" id="ProtNLM"/>
    </source>
</evidence>
<organism evidence="1 2">
    <name type="scientific">Fomitopsis schrenkii</name>
    <name type="common">Brown rot fungus</name>
    <dbReference type="NCBI Taxonomy" id="2126942"/>
    <lineage>
        <taxon>Eukaryota</taxon>
        <taxon>Fungi</taxon>
        <taxon>Dikarya</taxon>
        <taxon>Basidiomycota</taxon>
        <taxon>Agaricomycotina</taxon>
        <taxon>Agaricomycetes</taxon>
        <taxon>Polyporales</taxon>
        <taxon>Fomitopsis</taxon>
    </lineage>
</organism>
<dbReference type="HOGENOM" id="CLU_077575_0_0_1"/>
<evidence type="ECO:0000313" key="1">
    <source>
        <dbReference type="EMBL" id="EPS92835.1"/>
    </source>
</evidence>